<comment type="caution">
    <text evidence="2">The sequence shown here is derived from an EMBL/GenBank/DDBJ whole genome shotgun (WGS) entry which is preliminary data.</text>
</comment>
<organism evidence="2 3">
    <name type="scientific">Cladorrhinum samala</name>
    <dbReference type="NCBI Taxonomy" id="585594"/>
    <lineage>
        <taxon>Eukaryota</taxon>
        <taxon>Fungi</taxon>
        <taxon>Dikarya</taxon>
        <taxon>Ascomycota</taxon>
        <taxon>Pezizomycotina</taxon>
        <taxon>Sordariomycetes</taxon>
        <taxon>Sordariomycetidae</taxon>
        <taxon>Sordariales</taxon>
        <taxon>Podosporaceae</taxon>
        <taxon>Cladorrhinum</taxon>
    </lineage>
</organism>
<feature type="region of interest" description="Disordered" evidence="1">
    <location>
        <begin position="15"/>
        <end position="103"/>
    </location>
</feature>
<dbReference type="AlphaFoldDB" id="A0AAV9I0A0"/>
<sequence>MDFLNKAANAALNASAQAAGNEQTQSNDVFTKLNNNFTTGTASEYGQQQPQSQHYQQTSQQSESQQDQPQQQQTQQTQQHASGSALGNVFNNALGGGAQGEKNEDILDKGIDLIQEKFFKAGDQSNESAAEQAKDKMIADAIRSQYKTAVGKDFPIAEKEKKEEASPLSGFANAASGFFGNK</sequence>
<reference evidence="2" key="2">
    <citation type="submission" date="2023-06" db="EMBL/GenBank/DDBJ databases">
        <authorList>
            <consortium name="Lawrence Berkeley National Laboratory"/>
            <person name="Mondo S.J."/>
            <person name="Hensen N."/>
            <person name="Bonometti L."/>
            <person name="Westerberg I."/>
            <person name="Brannstrom I.O."/>
            <person name="Guillou S."/>
            <person name="Cros-Aarteil S."/>
            <person name="Calhoun S."/>
            <person name="Haridas S."/>
            <person name="Kuo A."/>
            <person name="Pangilinan J."/>
            <person name="Riley R."/>
            <person name="Labutti K."/>
            <person name="Andreopoulos B."/>
            <person name="Lipzen A."/>
            <person name="Chen C."/>
            <person name="Yanf M."/>
            <person name="Daum C."/>
            <person name="Ng V."/>
            <person name="Clum A."/>
            <person name="Steindorff A."/>
            <person name="Ohm R."/>
            <person name="Martin F."/>
            <person name="Silar P."/>
            <person name="Natvig D."/>
            <person name="Lalanne C."/>
            <person name="Gautier V."/>
            <person name="Ament-Velasquez S.L."/>
            <person name="Kruys A."/>
            <person name="Hutchinson M.I."/>
            <person name="Powell A.J."/>
            <person name="Barry K."/>
            <person name="Miller A.N."/>
            <person name="Grigoriev I.V."/>
            <person name="Debuchy R."/>
            <person name="Gladieux P."/>
            <person name="Thoren M.H."/>
            <person name="Johannesson H."/>
        </authorList>
    </citation>
    <scope>NUCLEOTIDE SEQUENCE</scope>
    <source>
        <strain evidence="2">PSN324</strain>
    </source>
</reference>
<protein>
    <submittedName>
        <fullName evidence="2">Uncharacterized protein</fullName>
    </submittedName>
</protein>
<accession>A0AAV9I0A0</accession>
<reference evidence="2" key="1">
    <citation type="journal article" date="2023" name="Mol. Phylogenet. Evol.">
        <title>Genome-scale phylogeny and comparative genomics of the fungal order Sordariales.</title>
        <authorList>
            <person name="Hensen N."/>
            <person name="Bonometti L."/>
            <person name="Westerberg I."/>
            <person name="Brannstrom I.O."/>
            <person name="Guillou S."/>
            <person name="Cros-Aarteil S."/>
            <person name="Calhoun S."/>
            <person name="Haridas S."/>
            <person name="Kuo A."/>
            <person name="Mondo S."/>
            <person name="Pangilinan J."/>
            <person name="Riley R."/>
            <person name="LaButti K."/>
            <person name="Andreopoulos B."/>
            <person name="Lipzen A."/>
            <person name="Chen C."/>
            <person name="Yan M."/>
            <person name="Daum C."/>
            <person name="Ng V."/>
            <person name="Clum A."/>
            <person name="Steindorff A."/>
            <person name="Ohm R.A."/>
            <person name="Martin F."/>
            <person name="Silar P."/>
            <person name="Natvig D.O."/>
            <person name="Lalanne C."/>
            <person name="Gautier V."/>
            <person name="Ament-Velasquez S.L."/>
            <person name="Kruys A."/>
            <person name="Hutchinson M.I."/>
            <person name="Powell A.J."/>
            <person name="Barry K."/>
            <person name="Miller A.N."/>
            <person name="Grigoriev I.V."/>
            <person name="Debuchy R."/>
            <person name="Gladieux P."/>
            <person name="Hiltunen Thoren M."/>
            <person name="Johannesson H."/>
        </authorList>
    </citation>
    <scope>NUCLEOTIDE SEQUENCE</scope>
    <source>
        <strain evidence="2">PSN324</strain>
    </source>
</reference>
<keyword evidence="3" id="KW-1185">Reference proteome</keyword>
<evidence type="ECO:0000256" key="1">
    <source>
        <dbReference type="SAM" id="MobiDB-lite"/>
    </source>
</evidence>
<evidence type="ECO:0000313" key="2">
    <source>
        <dbReference type="EMBL" id="KAK4465854.1"/>
    </source>
</evidence>
<dbReference type="PANTHER" id="PTHR40462:SF1">
    <property type="entry name" value="EXPRESSED PROTEIN"/>
    <property type="match status" value="1"/>
</dbReference>
<evidence type="ECO:0000313" key="3">
    <source>
        <dbReference type="Proteomes" id="UP001321749"/>
    </source>
</evidence>
<name>A0AAV9I0A0_9PEZI</name>
<dbReference type="Proteomes" id="UP001321749">
    <property type="component" value="Unassembled WGS sequence"/>
</dbReference>
<gene>
    <name evidence="2" type="ORF">QBC42DRAFT_260546</name>
</gene>
<dbReference type="PANTHER" id="PTHR40462">
    <property type="entry name" value="CHROMOSOME 1, WHOLE GENOME SHOTGUN SEQUENCE"/>
    <property type="match status" value="1"/>
</dbReference>
<feature type="compositionally biased region" description="Polar residues" evidence="1">
    <location>
        <begin position="22"/>
        <end position="41"/>
    </location>
</feature>
<proteinExistence type="predicted"/>
<dbReference type="EMBL" id="MU864936">
    <property type="protein sequence ID" value="KAK4465854.1"/>
    <property type="molecule type" value="Genomic_DNA"/>
</dbReference>
<feature type="compositionally biased region" description="Low complexity" evidence="1">
    <location>
        <begin position="42"/>
        <end position="84"/>
    </location>
</feature>